<proteinExistence type="predicted"/>
<dbReference type="EMBL" id="CAEZVE010000039">
    <property type="protein sequence ID" value="CAB4618335.1"/>
    <property type="molecule type" value="Genomic_DNA"/>
</dbReference>
<dbReference type="GO" id="GO:0008898">
    <property type="term" value="F:S-adenosylmethionine-homocysteine S-methyltransferase activity"/>
    <property type="evidence" value="ECO:0007669"/>
    <property type="project" value="TreeGrafter"/>
</dbReference>
<dbReference type="PANTHER" id="PTHR46015">
    <property type="entry name" value="ZGC:172121"/>
    <property type="match status" value="1"/>
</dbReference>
<organism evidence="6">
    <name type="scientific">freshwater metagenome</name>
    <dbReference type="NCBI Taxonomy" id="449393"/>
    <lineage>
        <taxon>unclassified sequences</taxon>
        <taxon>metagenomes</taxon>
        <taxon>ecological metagenomes</taxon>
    </lineage>
</organism>
<protein>
    <submittedName>
        <fullName evidence="6">Unannotated protein</fullName>
    </submittedName>
</protein>
<dbReference type="GO" id="GO:0009086">
    <property type="term" value="P:methionine biosynthetic process"/>
    <property type="evidence" value="ECO:0007669"/>
    <property type="project" value="TreeGrafter"/>
</dbReference>
<dbReference type="AlphaFoldDB" id="A0A6J6I3H1"/>
<evidence type="ECO:0000256" key="2">
    <source>
        <dbReference type="ARBA" id="ARBA00022679"/>
    </source>
</evidence>
<dbReference type="GO" id="GO:0032259">
    <property type="term" value="P:methylation"/>
    <property type="evidence" value="ECO:0007669"/>
    <property type="project" value="UniProtKB-KW"/>
</dbReference>
<keyword evidence="2" id="KW-0808">Transferase</keyword>
<evidence type="ECO:0000259" key="5">
    <source>
        <dbReference type="PROSITE" id="PS50970"/>
    </source>
</evidence>
<dbReference type="InterPro" id="IPR036589">
    <property type="entry name" value="HCY_dom_sf"/>
</dbReference>
<evidence type="ECO:0000256" key="4">
    <source>
        <dbReference type="ARBA" id="ARBA00022833"/>
    </source>
</evidence>
<dbReference type="PANTHER" id="PTHR46015:SF1">
    <property type="entry name" value="HOMOCYSTEINE S-METHYLTRANSFERASE-LIKE ISOFORM 1"/>
    <property type="match status" value="1"/>
</dbReference>
<dbReference type="PROSITE" id="PS50970">
    <property type="entry name" value="HCY"/>
    <property type="match status" value="1"/>
</dbReference>
<dbReference type="GO" id="GO:0046872">
    <property type="term" value="F:metal ion binding"/>
    <property type="evidence" value="ECO:0007669"/>
    <property type="project" value="UniProtKB-KW"/>
</dbReference>
<accession>A0A6J6I3H1</accession>
<evidence type="ECO:0000256" key="3">
    <source>
        <dbReference type="ARBA" id="ARBA00022723"/>
    </source>
</evidence>
<dbReference type="Gene3D" id="3.20.20.330">
    <property type="entry name" value="Homocysteine-binding-like domain"/>
    <property type="match status" value="1"/>
</dbReference>
<dbReference type="SUPFAM" id="SSF82282">
    <property type="entry name" value="Homocysteine S-methyltransferase"/>
    <property type="match status" value="1"/>
</dbReference>
<dbReference type="InterPro" id="IPR003726">
    <property type="entry name" value="HCY_dom"/>
</dbReference>
<keyword evidence="3" id="KW-0479">Metal-binding</keyword>
<reference evidence="6" key="1">
    <citation type="submission" date="2020-05" db="EMBL/GenBank/DDBJ databases">
        <authorList>
            <person name="Chiriac C."/>
            <person name="Salcher M."/>
            <person name="Ghai R."/>
            <person name="Kavagutti S V."/>
        </authorList>
    </citation>
    <scope>NUCLEOTIDE SEQUENCE</scope>
</reference>
<dbReference type="Pfam" id="PF02574">
    <property type="entry name" value="S-methyl_trans"/>
    <property type="match status" value="1"/>
</dbReference>
<keyword evidence="1" id="KW-0489">Methyltransferase</keyword>
<sequence>MAFKPDMLAVETIPNVIETKALANVLKNVALPAWFSFTAASGSKMWSGEHIEDAATEIAGLANLVAAGVNCLKPIHVAELTRKINAITGLPAIAYPNDGGKWDPGTNTWYGQDSKSLVDWIPEWRDTAIEWVGGCCGINANEIARVKLALGKSFDR</sequence>
<evidence type="ECO:0000256" key="1">
    <source>
        <dbReference type="ARBA" id="ARBA00022603"/>
    </source>
</evidence>
<evidence type="ECO:0000313" key="6">
    <source>
        <dbReference type="EMBL" id="CAB4618335.1"/>
    </source>
</evidence>
<name>A0A6J6I3H1_9ZZZZ</name>
<gene>
    <name evidence="6" type="ORF">UFOPK1931_00329</name>
</gene>
<keyword evidence="4" id="KW-0862">Zinc</keyword>
<dbReference type="InterPro" id="IPR051486">
    <property type="entry name" value="Hcy_S-methyltransferase"/>
</dbReference>
<dbReference type="GO" id="GO:0033528">
    <property type="term" value="P:S-methylmethionine cycle"/>
    <property type="evidence" value="ECO:0007669"/>
    <property type="project" value="TreeGrafter"/>
</dbReference>
<feature type="domain" description="Hcy-binding" evidence="5">
    <location>
        <begin position="1"/>
        <end position="150"/>
    </location>
</feature>